<dbReference type="PROSITE" id="PS51257">
    <property type="entry name" value="PROKAR_LIPOPROTEIN"/>
    <property type="match status" value="1"/>
</dbReference>
<organism evidence="1 2">
    <name type="scientific">Flavobacterium terrae</name>
    <dbReference type="NCBI Taxonomy" id="415425"/>
    <lineage>
        <taxon>Bacteria</taxon>
        <taxon>Pseudomonadati</taxon>
        <taxon>Bacteroidota</taxon>
        <taxon>Flavobacteriia</taxon>
        <taxon>Flavobacteriales</taxon>
        <taxon>Flavobacteriaceae</taxon>
        <taxon>Flavobacterium</taxon>
    </lineage>
</organism>
<evidence type="ECO:0000313" key="2">
    <source>
        <dbReference type="Proteomes" id="UP000184488"/>
    </source>
</evidence>
<accession>A0A1M6EX97</accession>
<dbReference type="AlphaFoldDB" id="A0A1M6EX97"/>
<evidence type="ECO:0000313" key="1">
    <source>
        <dbReference type="EMBL" id="SHI90050.1"/>
    </source>
</evidence>
<gene>
    <name evidence="1" type="ORF">SAMN05444363_2009</name>
</gene>
<dbReference type="RefSeq" id="WP_073310954.1">
    <property type="nucleotide sequence ID" value="NZ_FQZI01000003.1"/>
</dbReference>
<proteinExistence type="predicted"/>
<evidence type="ECO:0008006" key="3">
    <source>
        <dbReference type="Google" id="ProtNLM"/>
    </source>
</evidence>
<dbReference type="OrthoDB" id="1417969at2"/>
<name>A0A1M6EX97_9FLAO</name>
<dbReference type="STRING" id="415425.SAMN05444363_2009"/>
<dbReference type="EMBL" id="FQZI01000003">
    <property type="protein sequence ID" value="SHI90050.1"/>
    <property type="molecule type" value="Genomic_DNA"/>
</dbReference>
<keyword evidence="2" id="KW-1185">Reference proteome</keyword>
<reference evidence="2" key="1">
    <citation type="submission" date="2016-11" db="EMBL/GenBank/DDBJ databases">
        <authorList>
            <person name="Varghese N."/>
            <person name="Submissions S."/>
        </authorList>
    </citation>
    <scope>NUCLEOTIDE SEQUENCE [LARGE SCALE GENOMIC DNA]</scope>
    <source>
        <strain evidence="2">DSM 18829</strain>
    </source>
</reference>
<sequence>MKYFWTVLLSLMIITSCDDGDIIEDTFNFESATIQKCSNSNVLYKINDKESLIFNAPETYFSNEVQTQTYTIGSSNSLMYRKFVSATSASNICETPTLQVVGEWNAIGGTIEIVSTEILSGITVVAYNHNITFKNVTFQASDKQVVYDSYFYGSYRTDVIDLDFDYALPEEVIECPSNNLLFKYNQNNVLLFDIDKAALFQNSVTTPGNPRTALITTTTNKVIYRVYSGGLNENYFCSAITPSTPTLTEEWIADNGVDNVSGIIRVVTETTSTPGEFKHSVYLYKTTFRKGFQYYSPNPDGDYLFGTYYTTL</sequence>
<dbReference type="Proteomes" id="UP000184488">
    <property type="component" value="Unassembled WGS sequence"/>
</dbReference>
<protein>
    <recommendedName>
        <fullName evidence="3">Lipoprotein</fullName>
    </recommendedName>
</protein>